<protein>
    <submittedName>
        <fullName evidence="2">Uncharacterized protein</fullName>
    </submittedName>
</protein>
<keyword evidence="1" id="KW-0732">Signal</keyword>
<feature type="non-terminal residue" evidence="2">
    <location>
        <position position="99"/>
    </location>
</feature>
<sequence>MTVKSQSLFAPVLLALLSRSFFENFPLQIYPFPEHQLQIQARFQYEEYPNDLQRVCFKFDDKRLLAVHFTVSEGVKNKEREATTDPFVSGWKIVDVDVN</sequence>
<dbReference type="EMBL" id="KZ423232">
    <property type="protein sequence ID" value="PIO52931.1"/>
    <property type="molecule type" value="Genomic_DNA"/>
</dbReference>
<accession>A0A2G9T4Q6</accession>
<evidence type="ECO:0000313" key="3">
    <source>
        <dbReference type="Proteomes" id="UP000230423"/>
    </source>
</evidence>
<feature type="signal peptide" evidence="1">
    <location>
        <begin position="1"/>
        <end position="22"/>
    </location>
</feature>
<name>A0A2G9T4Q6_TELCI</name>
<evidence type="ECO:0000313" key="2">
    <source>
        <dbReference type="EMBL" id="PIO52931.1"/>
    </source>
</evidence>
<gene>
    <name evidence="2" type="ORF">TELCIR_25754</name>
</gene>
<dbReference type="Proteomes" id="UP000230423">
    <property type="component" value="Unassembled WGS sequence"/>
</dbReference>
<reference evidence="2 3" key="1">
    <citation type="submission" date="2015-09" db="EMBL/GenBank/DDBJ databases">
        <title>Draft genome of the parasitic nematode Teladorsagia circumcincta isolate WARC Sus (inbred).</title>
        <authorList>
            <person name="Mitreva M."/>
        </authorList>
    </citation>
    <scope>NUCLEOTIDE SEQUENCE [LARGE SCALE GENOMIC DNA]</scope>
    <source>
        <strain evidence="2 3">S</strain>
    </source>
</reference>
<feature type="chain" id="PRO_5013755577" evidence="1">
    <location>
        <begin position="23"/>
        <end position="99"/>
    </location>
</feature>
<evidence type="ECO:0000256" key="1">
    <source>
        <dbReference type="SAM" id="SignalP"/>
    </source>
</evidence>
<dbReference type="OrthoDB" id="5920062at2759"/>
<organism evidence="2 3">
    <name type="scientific">Teladorsagia circumcincta</name>
    <name type="common">Brown stomach worm</name>
    <name type="synonym">Ostertagia circumcincta</name>
    <dbReference type="NCBI Taxonomy" id="45464"/>
    <lineage>
        <taxon>Eukaryota</taxon>
        <taxon>Metazoa</taxon>
        <taxon>Ecdysozoa</taxon>
        <taxon>Nematoda</taxon>
        <taxon>Chromadorea</taxon>
        <taxon>Rhabditida</taxon>
        <taxon>Rhabditina</taxon>
        <taxon>Rhabditomorpha</taxon>
        <taxon>Strongyloidea</taxon>
        <taxon>Trichostrongylidae</taxon>
        <taxon>Teladorsagia</taxon>
    </lineage>
</organism>
<dbReference type="AlphaFoldDB" id="A0A2G9T4Q6"/>
<keyword evidence="3" id="KW-1185">Reference proteome</keyword>
<proteinExistence type="predicted"/>